<evidence type="ECO:0000256" key="3">
    <source>
        <dbReference type="ARBA" id="ARBA00022722"/>
    </source>
</evidence>
<evidence type="ECO:0000256" key="2">
    <source>
        <dbReference type="ARBA" id="ARBA00019841"/>
    </source>
</evidence>
<organism evidence="10 11">
    <name type="scientific">Leuconostoc kimchii</name>
    <dbReference type="NCBI Taxonomy" id="136609"/>
    <lineage>
        <taxon>Bacteria</taxon>
        <taxon>Bacillati</taxon>
        <taxon>Bacillota</taxon>
        <taxon>Bacilli</taxon>
        <taxon>Lactobacillales</taxon>
        <taxon>Lactobacillaceae</taxon>
        <taxon>Leuconostoc</taxon>
    </lineage>
</organism>
<dbReference type="InterPro" id="IPR018779">
    <property type="entry name" value="RecJ_C"/>
</dbReference>
<dbReference type="SUPFAM" id="SSF64182">
    <property type="entry name" value="DHH phosphoesterases"/>
    <property type="match status" value="1"/>
</dbReference>
<evidence type="ECO:0000256" key="4">
    <source>
        <dbReference type="ARBA" id="ARBA00022801"/>
    </source>
</evidence>
<name>A0ABX5SN60_9LACO</name>
<keyword evidence="3" id="KW-0540">Nuclease</keyword>
<dbReference type="Pfam" id="PF01368">
    <property type="entry name" value="DHH"/>
    <property type="match status" value="1"/>
</dbReference>
<evidence type="ECO:0000259" key="9">
    <source>
        <dbReference type="Pfam" id="PF17768"/>
    </source>
</evidence>
<keyword evidence="4" id="KW-0378">Hydrolase</keyword>
<feature type="domain" description="DHHA1" evidence="7">
    <location>
        <begin position="352"/>
        <end position="443"/>
    </location>
</feature>
<dbReference type="NCBIfam" id="TIGR00644">
    <property type="entry name" value="recJ"/>
    <property type="match status" value="1"/>
</dbReference>
<protein>
    <recommendedName>
        <fullName evidence="2">Single-stranded-DNA-specific exonuclease RecJ</fullName>
    </recommendedName>
</protein>
<dbReference type="InterPro" id="IPR004610">
    <property type="entry name" value="RecJ"/>
</dbReference>
<evidence type="ECO:0000256" key="5">
    <source>
        <dbReference type="ARBA" id="ARBA00022839"/>
    </source>
</evidence>
<feature type="domain" description="DDH" evidence="6">
    <location>
        <begin position="81"/>
        <end position="233"/>
    </location>
</feature>
<dbReference type="InterPro" id="IPR041122">
    <property type="entry name" value="RecJ_OB"/>
</dbReference>
<reference evidence="10 11" key="1">
    <citation type="submission" date="2019-03" db="EMBL/GenBank/DDBJ databases">
        <title>Complete Genome Sequence of Leuconostoc kimchii strain NKJ218 Isolated from Homemade Kimchi.</title>
        <authorList>
            <person name="Jung J.Y."/>
            <person name="Jin H.M."/>
            <person name="Jung J.-W."/>
            <person name="Lee S.-Y."/>
            <person name="Ryu B.-G."/>
            <person name="Han S.-S."/>
            <person name="Kang H.K."/>
            <person name="Choi H.W."/>
            <person name="Chung E.J."/>
            <person name="Choi K.-M."/>
        </authorList>
    </citation>
    <scope>NUCLEOTIDE SEQUENCE [LARGE SCALE GENOMIC DNA]</scope>
    <source>
        <strain evidence="10 11">NKJ218</strain>
    </source>
</reference>
<keyword evidence="5 10" id="KW-0269">Exonuclease</keyword>
<dbReference type="InterPro" id="IPR001667">
    <property type="entry name" value="DDH_dom"/>
</dbReference>
<dbReference type="InterPro" id="IPR051673">
    <property type="entry name" value="SSDNA_exonuclease_RecJ"/>
</dbReference>
<evidence type="ECO:0000259" key="8">
    <source>
        <dbReference type="Pfam" id="PF10141"/>
    </source>
</evidence>
<gene>
    <name evidence="10" type="primary">recJ</name>
    <name evidence="10" type="ORF">EW139_06890</name>
</gene>
<proteinExistence type="inferred from homology"/>
<evidence type="ECO:0000256" key="1">
    <source>
        <dbReference type="ARBA" id="ARBA00005915"/>
    </source>
</evidence>
<dbReference type="RefSeq" id="WP_013103870.1">
    <property type="nucleotide sequence ID" value="NZ_CP037939.1"/>
</dbReference>
<evidence type="ECO:0000259" key="7">
    <source>
        <dbReference type="Pfam" id="PF02272"/>
    </source>
</evidence>
<dbReference type="GO" id="GO:0004527">
    <property type="term" value="F:exonuclease activity"/>
    <property type="evidence" value="ECO:0007669"/>
    <property type="project" value="UniProtKB-KW"/>
</dbReference>
<sequence>MSQKNWQILSKPPEKVVRQLQTQLNIDQIAATIVAQKGYTTPETAFQYLQPSIEQLHDPMQLHDMDKTFERLTEAAFGGEKIVVYGDYDLDGVTSTAIMVEALEVLGADVTAYIPNRFLDGYGPNIDAYKRLIDAGAQVIVTVDNGVSGHEAVAYAMAQGVDVIITDHHEIGPTLPEAFAIVHPRHPDGHYPFDDLSGVGVAFKVAQALLTDGQPVTDKSDLPTEMLDLVALGEIADMVSLTDENRTLVSWGLKQINDSPRPGLSALLKNAGQASNQPIISETVSFKIAPRLNAVGRLGDASLALDLLLSQDADTATDMASQIEAINAERQEIVEEVFGAAKQIALSEEHINDQVLVVAGQDWHQGILGIVASRLVELLHKPVIVLSLVSGSYKGSGRSYGNFDLYTLMGNYRELYDTFGGHASALGLAISETNLARLRDQLADLPALELTQQAVDVNMMLTTQELTTTVYDALTLLEPFGTGNRQPIFEIQNPKIEKAITMGSTKQHIKLTLPNQIEAVGFNHPDWTGIVVKPKNVSFVATLGINYFRGMKRLQLLLTDVAIPEVAENDAHKKFFAQVYKFIYSHQDLNFAQNLDKIAKLLHITKKDLNIMVQVFIELGFVRISDGGFVKIVPNAPQKALSSSVTYQKFLADR</sequence>
<feature type="domain" description="Single-stranded-DNA-specific exonuclease RecJ C-terminal" evidence="8">
    <location>
        <begin position="573"/>
        <end position="649"/>
    </location>
</feature>
<evidence type="ECO:0000259" key="6">
    <source>
        <dbReference type="Pfam" id="PF01368"/>
    </source>
</evidence>
<keyword evidence="11" id="KW-1185">Reference proteome</keyword>
<dbReference type="Proteomes" id="UP000295756">
    <property type="component" value="Chromosome"/>
</dbReference>
<evidence type="ECO:0000313" key="11">
    <source>
        <dbReference type="Proteomes" id="UP000295756"/>
    </source>
</evidence>
<accession>A0ABX5SN60</accession>
<dbReference type="InterPro" id="IPR038763">
    <property type="entry name" value="DHH_sf"/>
</dbReference>
<dbReference type="Pfam" id="PF17768">
    <property type="entry name" value="RecJ_OB"/>
    <property type="match status" value="1"/>
</dbReference>
<dbReference type="PANTHER" id="PTHR30255:SF2">
    <property type="entry name" value="SINGLE-STRANDED-DNA-SPECIFIC EXONUCLEASE RECJ"/>
    <property type="match status" value="1"/>
</dbReference>
<dbReference type="Gene3D" id="3.90.1640.30">
    <property type="match status" value="1"/>
</dbReference>
<dbReference type="InterPro" id="IPR003156">
    <property type="entry name" value="DHHA1_dom"/>
</dbReference>
<evidence type="ECO:0000313" key="10">
    <source>
        <dbReference type="EMBL" id="QBR47864.1"/>
    </source>
</evidence>
<dbReference type="Pfam" id="PF10141">
    <property type="entry name" value="ssDNA-exonuc_C"/>
    <property type="match status" value="1"/>
</dbReference>
<comment type="similarity">
    <text evidence="1">Belongs to the RecJ family.</text>
</comment>
<dbReference type="EMBL" id="CP037939">
    <property type="protein sequence ID" value="QBR47864.1"/>
    <property type="molecule type" value="Genomic_DNA"/>
</dbReference>
<dbReference type="Gene3D" id="3.10.310.30">
    <property type="match status" value="1"/>
</dbReference>
<feature type="domain" description="RecJ OB" evidence="9">
    <location>
        <begin position="459"/>
        <end position="560"/>
    </location>
</feature>
<dbReference type="PANTHER" id="PTHR30255">
    <property type="entry name" value="SINGLE-STRANDED-DNA-SPECIFIC EXONUCLEASE RECJ"/>
    <property type="match status" value="1"/>
</dbReference>
<dbReference type="Pfam" id="PF02272">
    <property type="entry name" value="DHHA1"/>
    <property type="match status" value="1"/>
</dbReference>